<dbReference type="InterPro" id="IPR052184">
    <property type="entry name" value="SDR_enzymes"/>
</dbReference>
<evidence type="ECO:0000313" key="2">
    <source>
        <dbReference type="EMBL" id="TKD12008.1"/>
    </source>
</evidence>
<sequence length="229" mass="24353">MRIVITGANRGIGLELARRYLERGDHVDAGVRNPEAARELAALGKDAGGRLRVFACDVADDTSVRAFAAAIGDVAVDVLLNNAGVMGKWLSLADLDFADVTRTFDTNAVGSLRVASALLPHLRRSSVRKVVNVSSRMGSIAENTDGGAYAYRMSKAALNMATKSMSIDLRGEDFTVISLHPDWVKTDMGGPGAPTSVEEAGAGIVTLIDRLSRADSGGFFHFRGETISW</sequence>
<dbReference type="OrthoDB" id="5334159at2"/>
<dbReference type="InterPro" id="IPR002347">
    <property type="entry name" value="SDR_fam"/>
</dbReference>
<dbReference type="Pfam" id="PF00106">
    <property type="entry name" value="adh_short"/>
    <property type="match status" value="1"/>
</dbReference>
<keyword evidence="3" id="KW-1185">Reference proteome</keyword>
<dbReference type="PANTHER" id="PTHR45458">
    <property type="entry name" value="SHORT-CHAIN DEHYDROGENASE/REDUCTASE SDR"/>
    <property type="match status" value="1"/>
</dbReference>
<dbReference type="AlphaFoldDB" id="A0A4U1JJ74"/>
<evidence type="ECO:0000256" key="1">
    <source>
        <dbReference type="RuleBase" id="RU000363"/>
    </source>
</evidence>
<accession>A0A4U1JJ74</accession>
<gene>
    <name evidence="2" type="ORF">E8A74_05175</name>
</gene>
<dbReference type="GO" id="GO:0016616">
    <property type="term" value="F:oxidoreductase activity, acting on the CH-OH group of donors, NAD or NADP as acceptor"/>
    <property type="evidence" value="ECO:0007669"/>
    <property type="project" value="TreeGrafter"/>
</dbReference>
<organism evidence="2 3">
    <name type="scientific">Polyangium fumosum</name>
    <dbReference type="NCBI Taxonomy" id="889272"/>
    <lineage>
        <taxon>Bacteria</taxon>
        <taxon>Pseudomonadati</taxon>
        <taxon>Myxococcota</taxon>
        <taxon>Polyangia</taxon>
        <taxon>Polyangiales</taxon>
        <taxon>Polyangiaceae</taxon>
        <taxon>Polyangium</taxon>
    </lineage>
</organism>
<evidence type="ECO:0000313" key="3">
    <source>
        <dbReference type="Proteomes" id="UP000309215"/>
    </source>
</evidence>
<dbReference type="RefSeq" id="WP_136927803.1">
    <property type="nucleotide sequence ID" value="NZ_SSMQ01000004.1"/>
</dbReference>
<dbReference type="Gene3D" id="3.40.50.720">
    <property type="entry name" value="NAD(P)-binding Rossmann-like Domain"/>
    <property type="match status" value="1"/>
</dbReference>
<dbReference type="PRINTS" id="PR00081">
    <property type="entry name" value="GDHRDH"/>
</dbReference>
<proteinExistence type="inferred from homology"/>
<protein>
    <submittedName>
        <fullName evidence="2">SDR family oxidoreductase</fullName>
    </submittedName>
</protein>
<dbReference type="SUPFAM" id="SSF51735">
    <property type="entry name" value="NAD(P)-binding Rossmann-fold domains"/>
    <property type="match status" value="1"/>
</dbReference>
<dbReference type="CDD" id="cd05325">
    <property type="entry name" value="carb_red_sniffer_like_SDR_c"/>
    <property type="match status" value="1"/>
</dbReference>
<dbReference type="EMBL" id="SSMQ01000004">
    <property type="protein sequence ID" value="TKD12008.1"/>
    <property type="molecule type" value="Genomic_DNA"/>
</dbReference>
<comment type="similarity">
    <text evidence="1">Belongs to the short-chain dehydrogenases/reductases (SDR) family.</text>
</comment>
<dbReference type="PRINTS" id="PR00080">
    <property type="entry name" value="SDRFAMILY"/>
</dbReference>
<reference evidence="2 3" key="1">
    <citation type="submission" date="2019-04" db="EMBL/GenBank/DDBJ databases">
        <authorList>
            <person name="Li Y."/>
            <person name="Wang J."/>
        </authorList>
    </citation>
    <scope>NUCLEOTIDE SEQUENCE [LARGE SCALE GENOMIC DNA]</scope>
    <source>
        <strain evidence="2 3">DSM 14668</strain>
    </source>
</reference>
<dbReference type="InterPro" id="IPR036291">
    <property type="entry name" value="NAD(P)-bd_dom_sf"/>
</dbReference>
<name>A0A4U1JJ74_9BACT</name>
<comment type="caution">
    <text evidence="2">The sequence shown here is derived from an EMBL/GenBank/DDBJ whole genome shotgun (WGS) entry which is preliminary data.</text>
</comment>
<dbReference type="Proteomes" id="UP000309215">
    <property type="component" value="Unassembled WGS sequence"/>
</dbReference>
<dbReference type="PANTHER" id="PTHR45458:SF1">
    <property type="entry name" value="SHORT CHAIN DEHYDROGENASE"/>
    <property type="match status" value="1"/>
</dbReference>